<comment type="similarity">
    <text evidence="5">Belongs to the TatC family.</text>
</comment>
<keyword evidence="5" id="KW-0813">Transport</keyword>
<dbReference type="PANTHER" id="PTHR30371:SF0">
    <property type="entry name" value="SEC-INDEPENDENT PROTEIN TRANSLOCASE PROTEIN TATC, CHLOROPLASTIC-RELATED"/>
    <property type="match status" value="1"/>
</dbReference>
<comment type="function">
    <text evidence="5">Part of the twin-arginine translocation (Tat) system that transports large folded proteins containing a characteristic twin-arginine motif in their signal peptide across membranes.</text>
</comment>
<dbReference type="PANTHER" id="PTHR30371">
    <property type="entry name" value="SEC-INDEPENDENT PROTEIN TRANSLOCASE PROTEIN TATC"/>
    <property type="match status" value="1"/>
</dbReference>
<evidence type="ECO:0000256" key="1">
    <source>
        <dbReference type="ARBA" id="ARBA00004141"/>
    </source>
</evidence>
<dbReference type="Pfam" id="PF00902">
    <property type="entry name" value="TatC"/>
    <property type="match status" value="1"/>
</dbReference>
<evidence type="ECO:0000256" key="5">
    <source>
        <dbReference type="HAMAP-Rule" id="MF_00902"/>
    </source>
</evidence>
<keyword evidence="4 5" id="KW-0472">Membrane</keyword>
<dbReference type="EMBL" id="AP011662">
    <property type="protein sequence ID" value="BAL53615.1"/>
    <property type="molecule type" value="Genomic_DNA"/>
</dbReference>
<gene>
    <name evidence="5" type="primary">tatC</name>
    <name evidence="6" type="ORF">HGMM_F07F07C26</name>
</gene>
<feature type="transmembrane region" description="Helical" evidence="5">
    <location>
        <begin position="296"/>
        <end position="317"/>
    </location>
</feature>
<dbReference type="GO" id="GO:0065002">
    <property type="term" value="P:intracellular protein transmembrane transport"/>
    <property type="evidence" value="ECO:0007669"/>
    <property type="project" value="TreeGrafter"/>
</dbReference>
<evidence type="ECO:0000313" key="6">
    <source>
        <dbReference type="EMBL" id="BAL53615.1"/>
    </source>
</evidence>
<keyword evidence="5" id="KW-0653">Protein transport</keyword>
<dbReference type="InterPro" id="IPR002033">
    <property type="entry name" value="TatC"/>
</dbReference>
<evidence type="ECO:0000256" key="2">
    <source>
        <dbReference type="ARBA" id="ARBA00022692"/>
    </source>
</evidence>
<dbReference type="NCBIfam" id="TIGR00945">
    <property type="entry name" value="tatC"/>
    <property type="match status" value="1"/>
</dbReference>
<protein>
    <recommendedName>
        <fullName evidence="5">Sec-independent protein translocase protein TatC</fullName>
    </recommendedName>
</protein>
<comment type="subunit">
    <text evidence="5">Forms a complex with TatA.</text>
</comment>
<dbReference type="GO" id="GO:0009977">
    <property type="term" value="F:proton motive force dependent protein transmembrane transporter activity"/>
    <property type="evidence" value="ECO:0007669"/>
    <property type="project" value="TreeGrafter"/>
</dbReference>
<reference evidence="6" key="1">
    <citation type="journal article" date="2005" name="Environ. Microbiol.">
        <title>Genetic and functional properties of uncultivated thermophilic crenarchaeotes from a subsurface gold mine as revealed by analysis of genome fragments.</title>
        <authorList>
            <person name="Nunoura T."/>
            <person name="Hirayama H."/>
            <person name="Takami H."/>
            <person name="Oida H."/>
            <person name="Nishi S."/>
            <person name="Shimamura S."/>
            <person name="Suzuki Y."/>
            <person name="Inagaki F."/>
            <person name="Takai K."/>
            <person name="Nealson K.H."/>
            <person name="Horikoshi K."/>
        </authorList>
    </citation>
    <scope>NUCLEOTIDE SEQUENCE</scope>
</reference>
<keyword evidence="5" id="KW-0811">Translocation</keyword>
<feature type="transmembrane region" description="Helical" evidence="5">
    <location>
        <begin position="14"/>
        <end position="32"/>
    </location>
</feature>
<evidence type="ECO:0000256" key="4">
    <source>
        <dbReference type="ARBA" id="ARBA00023136"/>
    </source>
</evidence>
<organism evidence="6">
    <name type="scientific">uncultured Acidobacteriota bacterium</name>
    <dbReference type="NCBI Taxonomy" id="171953"/>
    <lineage>
        <taxon>Bacteria</taxon>
        <taxon>Pseudomonadati</taxon>
        <taxon>Acidobacteriota</taxon>
        <taxon>environmental samples</taxon>
    </lineage>
</organism>
<keyword evidence="5" id="KW-1003">Cell membrane</keyword>
<feature type="transmembrane region" description="Helical" evidence="5">
    <location>
        <begin position="237"/>
        <end position="261"/>
    </location>
</feature>
<feature type="transmembrane region" description="Helical" evidence="5">
    <location>
        <begin position="155"/>
        <end position="176"/>
    </location>
</feature>
<dbReference type="HAMAP" id="MF_00902">
    <property type="entry name" value="TatC"/>
    <property type="match status" value="1"/>
</dbReference>
<comment type="subcellular location">
    <subcellularLocation>
        <location evidence="5">Cell membrane</location>
        <topology evidence="5">Multi-pass membrane protein</topology>
    </subcellularLocation>
    <subcellularLocation>
        <location evidence="1">Membrane</location>
        <topology evidence="1">Multi-pass membrane protein</topology>
    </subcellularLocation>
</comment>
<sequence length="326" mass="36732">MSLLEHLEELRQRLLRCVLAILILLVGCWFFREPIFQFLETPVRQALARAEAAGVRTALHPQPYALRPGDRFQYSLPEEVRVGWRVIPAGTPVPARVEQRGEELVIVLAEPWMTDQGLISAGTRLPDPRRASLNPTGEKLIVTTVQEAFSLYIRVAFYAAVFLAMPFLLYQLWAFVSPGLYRHERRYVLPFLIMGSAFFVLGAAFGYYIAFPRAADWLLQLGSDFRPLLRASDYFDLILVIMLGLGAVFQIPTITLFLARIGVVTPQMLWRPWRYAILGIFVLAAVISPTGDIPNLLVFALPMIALYFLSIGIAWIVGRPAARKAS</sequence>
<dbReference type="AlphaFoldDB" id="H5SBS9"/>
<dbReference type="GO" id="GO:0043953">
    <property type="term" value="P:protein transport by the Tat complex"/>
    <property type="evidence" value="ECO:0007669"/>
    <property type="project" value="UniProtKB-UniRule"/>
</dbReference>
<proteinExistence type="inferred from homology"/>
<evidence type="ECO:0000256" key="3">
    <source>
        <dbReference type="ARBA" id="ARBA00022989"/>
    </source>
</evidence>
<feature type="transmembrane region" description="Helical" evidence="5">
    <location>
        <begin position="188"/>
        <end position="210"/>
    </location>
</feature>
<name>H5SBS9_9BACT</name>
<feature type="transmembrane region" description="Helical" evidence="5">
    <location>
        <begin position="273"/>
        <end position="290"/>
    </location>
</feature>
<keyword evidence="2 5" id="KW-0812">Transmembrane</keyword>
<accession>H5SBS9</accession>
<dbReference type="GO" id="GO:0033281">
    <property type="term" value="C:TAT protein transport complex"/>
    <property type="evidence" value="ECO:0007669"/>
    <property type="project" value="UniProtKB-UniRule"/>
</dbReference>
<reference evidence="6" key="2">
    <citation type="journal article" date="2012" name="PLoS ONE">
        <title>A Deeply Branching Thermophilic Bacterium with an Ancient Acetyl-CoA Pathway Dominates a Subsurface Ecosystem.</title>
        <authorList>
            <person name="Takami H."/>
            <person name="Noguchi H."/>
            <person name="Takaki Y."/>
            <person name="Uchiyama I."/>
            <person name="Toyoda A."/>
            <person name="Nishi S."/>
            <person name="Chee G.-J."/>
            <person name="Arai W."/>
            <person name="Nunoura T."/>
            <person name="Itoh T."/>
            <person name="Hattori M."/>
            <person name="Takai K."/>
        </authorList>
    </citation>
    <scope>NUCLEOTIDE SEQUENCE</scope>
</reference>
<keyword evidence="3 5" id="KW-1133">Transmembrane helix</keyword>